<reference evidence="2 3" key="1">
    <citation type="submission" date="2018-04" db="EMBL/GenBank/DDBJ databases">
        <title>Genomic Encyclopedia of Archaeal and Bacterial Type Strains, Phase II (KMG-II): from individual species to whole genera.</title>
        <authorList>
            <person name="Goeker M."/>
        </authorList>
    </citation>
    <scope>NUCLEOTIDE SEQUENCE [LARGE SCALE GENOMIC DNA]</scope>
    <source>
        <strain evidence="2 3">DSM 23382</strain>
    </source>
</reference>
<keyword evidence="3" id="KW-1185">Reference proteome</keyword>
<dbReference type="OrthoDB" id="9812459at2"/>
<feature type="region of interest" description="Disordered" evidence="1">
    <location>
        <begin position="46"/>
        <end position="65"/>
    </location>
</feature>
<protein>
    <submittedName>
        <fullName evidence="2">Protein required for attachment to host cells</fullName>
    </submittedName>
</protein>
<dbReference type="RefSeq" id="WP_107988912.1">
    <property type="nucleotide sequence ID" value="NZ_QAYG01000001.1"/>
</dbReference>
<comment type="caution">
    <text evidence="2">The sequence shown here is derived from an EMBL/GenBank/DDBJ whole genome shotgun (WGS) entry which is preliminary data.</text>
</comment>
<dbReference type="AlphaFoldDB" id="A0A2T5VIB8"/>
<accession>A0A2T5VIB8</accession>
<proteinExistence type="predicted"/>
<evidence type="ECO:0000313" key="2">
    <source>
        <dbReference type="EMBL" id="PTW63490.1"/>
    </source>
</evidence>
<evidence type="ECO:0000313" key="3">
    <source>
        <dbReference type="Proteomes" id="UP000244081"/>
    </source>
</evidence>
<sequence length="150" mass="16514">MGGIRIAHNAWVLVGDGEKALFLRNEGEPFAPNLKVIQVLEHENPPNREQATDAPGRQTDALGPHSSSMEYTDWHIIEKERFAKTLAEALYKAVQAKKYRDLVLVAPPPTLGALRKVLHGDVVACISAEIDKTLTGHSVDQIEKNLSEKA</sequence>
<name>A0A2T5VIB8_9HYPH</name>
<gene>
    <name evidence="2" type="ORF">C8N35_1011544</name>
</gene>
<dbReference type="Proteomes" id="UP000244081">
    <property type="component" value="Unassembled WGS sequence"/>
</dbReference>
<organism evidence="2 3">
    <name type="scientific">Breoghania corrubedonensis</name>
    <dbReference type="NCBI Taxonomy" id="665038"/>
    <lineage>
        <taxon>Bacteria</taxon>
        <taxon>Pseudomonadati</taxon>
        <taxon>Pseudomonadota</taxon>
        <taxon>Alphaproteobacteria</taxon>
        <taxon>Hyphomicrobiales</taxon>
        <taxon>Stappiaceae</taxon>
        <taxon>Breoghania</taxon>
    </lineage>
</organism>
<dbReference type="EMBL" id="QAYG01000001">
    <property type="protein sequence ID" value="PTW63490.1"/>
    <property type="molecule type" value="Genomic_DNA"/>
</dbReference>
<evidence type="ECO:0000256" key="1">
    <source>
        <dbReference type="SAM" id="MobiDB-lite"/>
    </source>
</evidence>
<dbReference type="Pfam" id="PF18856">
    <property type="entry name" value="baeRF_family12"/>
    <property type="match status" value="1"/>
</dbReference>
<dbReference type="InterPro" id="IPR041374">
    <property type="entry name" value="BaeRF_family12"/>
</dbReference>